<feature type="signal peptide" evidence="3">
    <location>
        <begin position="1"/>
        <end position="25"/>
    </location>
</feature>
<dbReference type="Pfam" id="PF00754">
    <property type="entry name" value="F5_F8_type_C"/>
    <property type="match status" value="2"/>
</dbReference>
<dbReference type="GO" id="GO:0004553">
    <property type="term" value="F:hydrolase activity, hydrolyzing O-glycosyl compounds"/>
    <property type="evidence" value="ECO:0007669"/>
    <property type="project" value="InterPro"/>
</dbReference>
<dbReference type="InterPro" id="IPR001547">
    <property type="entry name" value="Glyco_hydro_5"/>
</dbReference>
<comment type="caution">
    <text evidence="5">The sequence shown here is derived from an EMBL/GenBank/DDBJ whole genome shotgun (WGS) entry which is preliminary data.</text>
</comment>
<dbReference type="Gene3D" id="3.20.20.80">
    <property type="entry name" value="Glycosidases"/>
    <property type="match status" value="1"/>
</dbReference>
<evidence type="ECO:0000256" key="3">
    <source>
        <dbReference type="SAM" id="SignalP"/>
    </source>
</evidence>
<organism evidence="5 6">
    <name type="scientific">Chitinophaga lutea</name>
    <dbReference type="NCBI Taxonomy" id="2488634"/>
    <lineage>
        <taxon>Bacteria</taxon>
        <taxon>Pseudomonadati</taxon>
        <taxon>Bacteroidota</taxon>
        <taxon>Chitinophagia</taxon>
        <taxon>Chitinophagales</taxon>
        <taxon>Chitinophagaceae</taxon>
        <taxon>Chitinophaga</taxon>
    </lineage>
</organism>
<sequence>MKKLVSFPVLWLLLCLLTCGTGAFAQTPVAKNGQLQVIGLKLCNQYGNPIQLRGMSTHGIQWYGWGDCLTEASLDALAYDWGADVLRISLYVQEGGYETDPAGFTAQVNRLIEEATERGMYALVDWHQLTPGDPNYNLARAKTFFTAIANQHKNKNNIIYDVCNEPNGVTWARIKTYADQIIPVIRAIDSDAVVLVGTHAWASMGISDGRSAQDIVSNPLSFSNIMYTFHFYAKSHGTEYLNELSWAADRLPVFVTEFGSQEASGDGANDFTRTQQYIDLMRQKKISWCNWNYSDDSRSGAVWLAGTCGSGPWTTARLKPAGAWIRERMLVPADDFPGGGNQLPTVSITSPAAGATFTAPATVNITATAADTDGTISKVEFFEGANKIGEDLVTPYEFSWTGVAAGSYSLTAKATDNAGGTKTSTAVNITVTGTPGCTPVSASGDDGNVAANVLDNNLATRWSASGDGQWIQFCLGATAQNVNGVKIAFYKGNERRSIFDIQLSQDGTSWTNAATGLQSSGTSLNLETFSFTAASARYVRILGHGNTVNAWNSYTEVQVQIAPPPSCQPVTASGDDGNVPANVLDNDLNTRWSASGDGQWIQFCLGTTAVTVNNVQIAFFKGNERRSNFDIQLSQDGTSWTNAATGLQSSGTSLNLETFAITPASAKYVRILGHGNTVNAWNSYTEVEINTSSGAGFMAMAKTEDAGGEDALGLTAAPNPFSSQTNVSFTVQKAGQTRLAVFDMNGKMIAVLVNSHLTAGKHTVPFRCGEIPAGNYILKLEQQGKASSKKIQKY</sequence>
<dbReference type="Gene3D" id="2.60.120.260">
    <property type="entry name" value="Galactose-binding domain-like"/>
    <property type="match status" value="2"/>
</dbReference>
<dbReference type="InterPro" id="IPR026444">
    <property type="entry name" value="Secre_tail"/>
</dbReference>
<keyword evidence="6" id="KW-1185">Reference proteome</keyword>
<evidence type="ECO:0000259" key="4">
    <source>
        <dbReference type="PROSITE" id="PS50022"/>
    </source>
</evidence>
<accession>A0A3N4PTF9</accession>
<dbReference type="Gene3D" id="2.60.40.10">
    <property type="entry name" value="Immunoglobulins"/>
    <property type="match status" value="1"/>
</dbReference>
<feature type="domain" description="F5/8 type C" evidence="4">
    <location>
        <begin position="581"/>
        <end position="694"/>
    </location>
</feature>
<dbReference type="AlphaFoldDB" id="A0A3N4PTF9"/>
<dbReference type="SUPFAM" id="SSF51445">
    <property type="entry name" value="(Trans)glycosidases"/>
    <property type="match status" value="1"/>
</dbReference>
<dbReference type="Pfam" id="PF00150">
    <property type="entry name" value="Cellulase"/>
    <property type="match status" value="1"/>
</dbReference>
<evidence type="ECO:0000256" key="1">
    <source>
        <dbReference type="ARBA" id="ARBA00022801"/>
    </source>
</evidence>
<name>A0A3N4PTF9_9BACT</name>
<dbReference type="EMBL" id="RPDH01000001">
    <property type="protein sequence ID" value="RPE12113.1"/>
    <property type="molecule type" value="Genomic_DNA"/>
</dbReference>
<dbReference type="Pfam" id="PF18962">
    <property type="entry name" value="Por_Secre_tail"/>
    <property type="match status" value="1"/>
</dbReference>
<proteinExistence type="predicted"/>
<evidence type="ECO:0000313" key="5">
    <source>
        <dbReference type="EMBL" id="RPE12113.1"/>
    </source>
</evidence>
<dbReference type="PROSITE" id="PS00659">
    <property type="entry name" value="GLYCOSYL_HYDROL_F5"/>
    <property type="match status" value="1"/>
</dbReference>
<dbReference type="NCBIfam" id="TIGR04183">
    <property type="entry name" value="Por_Secre_tail"/>
    <property type="match status" value="1"/>
</dbReference>
<gene>
    <name evidence="5" type="ORF">EGT74_00710</name>
</gene>
<reference evidence="5 6" key="1">
    <citation type="submission" date="2018-11" db="EMBL/GenBank/DDBJ databases">
        <title>Chitinophaga lutea sp.nov., isolate from arsenic contaminated soil.</title>
        <authorList>
            <person name="Zong Y."/>
        </authorList>
    </citation>
    <scope>NUCLEOTIDE SEQUENCE [LARGE SCALE GENOMIC DNA]</scope>
    <source>
        <strain evidence="5 6">ZY74</strain>
    </source>
</reference>
<keyword evidence="3" id="KW-0732">Signal</keyword>
<dbReference type="PANTHER" id="PTHR34142:SF1">
    <property type="entry name" value="GLYCOSIDE HYDROLASE FAMILY 5 DOMAIN-CONTAINING PROTEIN"/>
    <property type="match status" value="1"/>
</dbReference>
<dbReference type="SUPFAM" id="SSF49785">
    <property type="entry name" value="Galactose-binding domain-like"/>
    <property type="match status" value="2"/>
</dbReference>
<evidence type="ECO:0000313" key="6">
    <source>
        <dbReference type="Proteomes" id="UP000278351"/>
    </source>
</evidence>
<feature type="chain" id="PRO_5018201436" evidence="3">
    <location>
        <begin position="26"/>
        <end position="794"/>
    </location>
</feature>
<dbReference type="InterPro" id="IPR000421">
    <property type="entry name" value="FA58C"/>
</dbReference>
<evidence type="ECO:0000256" key="2">
    <source>
        <dbReference type="ARBA" id="ARBA00023295"/>
    </source>
</evidence>
<dbReference type="PANTHER" id="PTHR34142">
    <property type="entry name" value="ENDO-BETA-1,4-GLUCANASE A"/>
    <property type="match status" value="1"/>
</dbReference>
<dbReference type="Proteomes" id="UP000278351">
    <property type="component" value="Unassembled WGS sequence"/>
</dbReference>
<dbReference type="InterPro" id="IPR017853">
    <property type="entry name" value="GH"/>
</dbReference>
<dbReference type="InterPro" id="IPR018087">
    <property type="entry name" value="Glyco_hydro_5_CS"/>
</dbReference>
<dbReference type="RefSeq" id="WP_123844526.1">
    <property type="nucleotide sequence ID" value="NZ_RPDH01000001.1"/>
</dbReference>
<dbReference type="Pfam" id="PF17957">
    <property type="entry name" value="Big_7"/>
    <property type="match status" value="1"/>
</dbReference>
<feature type="domain" description="F5/8 type C" evidence="4">
    <location>
        <begin position="414"/>
        <end position="564"/>
    </location>
</feature>
<protein>
    <submittedName>
        <fullName evidence="5">T9SS C-terminal target domain-containing protein</fullName>
    </submittedName>
</protein>
<dbReference type="PROSITE" id="PS50022">
    <property type="entry name" value="FA58C_3"/>
    <property type="match status" value="2"/>
</dbReference>
<keyword evidence="1" id="KW-0378">Hydrolase</keyword>
<dbReference type="InterPro" id="IPR008979">
    <property type="entry name" value="Galactose-bd-like_sf"/>
</dbReference>
<keyword evidence="2" id="KW-0326">Glycosidase</keyword>
<dbReference type="GO" id="GO:0000272">
    <property type="term" value="P:polysaccharide catabolic process"/>
    <property type="evidence" value="ECO:0007669"/>
    <property type="project" value="InterPro"/>
</dbReference>
<dbReference type="InterPro" id="IPR013783">
    <property type="entry name" value="Ig-like_fold"/>
</dbReference>